<proteinExistence type="predicted"/>
<sequence length="133" mass="14435">MNTTDKKAVEQAKAAQNSSAGKQKRTTRSTKNAEQGLNNVQAKLNEARQKVRQSTKDFIFGGGISDALEDIANGDFGDLGNEIFDALDVFIGGIDSGRLALETRETEPKKMLAASLDCENFDNSDNGVHNRSR</sequence>
<dbReference type="RefSeq" id="WP_015179901.1">
    <property type="nucleotide sequence ID" value="NC_019731.1"/>
</dbReference>
<keyword evidence="3" id="KW-1185">Reference proteome</keyword>
<name>K9VTY5_9CYAN</name>
<feature type="compositionally biased region" description="Basic and acidic residues" evidence="1">
    <location>
        <begin position="1"/>
        <end position="10"/>
    </location>
</feature>
<dbReference type="AlphaFoldDB" id="K9VTY5"/>
<dbReference type="HOGENOM" id="CLU_1904642_0_0_3"/>
<geneLocation type="plasmid" evidence="2 3">
    <name>pOSC7112.03</name>
</geneLocation>
<organism evidence="2 3">
    <name type="scientific">Phormidium nigroviride PCC 7112</name>
    <dbReference type="NCBI Taxonomy" id="179408"/>
    <lineage>
        <taxon>Bacteria</taxon>
        <taxon>Bacillati</taxon>
        <taxon>Cyanobacteriota</taxon>
        <taxon>Cyanophyceae</taxon>
        <taxon>Oscillatoriophycideae</taxon>
        <taxon>Oscillatoriales</taxon>
        <taxon>Oscillatoriaceae</taxon>
        <taxon>Phormidium</taxon>
    </lineage>
</organism>
<dbReference type="EMBL" id="CP003617">
    <property type="protein sequence ID" value="AFZ10942.1"/>
    <property type="molecule type" value="Genomic_DNA"/>
</dbReference>
<feature type="compositionally biased region" description="Polar residues" evidence="1">
    <location>
        <begin position="29"/>
        <end position="38"/>
    </location>
</feature>
<reference evidence="2 3" key="1">
    <citation type="submission" date="2012-05" db="EMBL/GenBank/DDBJ databases">
        <title>Finished plasmid 3 of genome of Oscillatoria sp. PCC 7112.</title>
        <authorList>
            <consortium name="US DOE Joint Genome Institute"/>
            <person name="Gugger M."/>
            <person name="Coursin T."/>
            <person name="Rippka R."/>
            <person name="Tandeau De Marsac N."/>
            <person name="Huntemann M."/>
            <person name="Wei C.-L."/>
            <person name="Han J."/>
            <person name="Detter J.C."/>
            <person name="Han C."/>
            <person name="Tapia R."/>
            <person name="Davenport K."/>
            <person name="Daligault H."/>
            <person name="Erkkila T."/>
            <person name="Gu W."/>
            <person name="Munk A.C.C."/>
            <person name="Teshima H."/>
            <person name="Xu Y."/>
            <person name="Chain P."/>
            <person name="Chen A."/>
            <person name="Krypides N."/>
            <person name="Mavromatis K."/>
            <person name="Markowitz V."/>
            <person name="Szeto E."/>
            <person name="Ivanova N."/>
            <person name="Mikhailova N."/>
            <person name="Ovchinnikova G."/>
            <person name="Pagani I."/>
            <person name="Pati A."/>
            <person name="Goodwin L."/>
            <person name="Peters L."/>
            <person name="Pitluck S."/>
            <person name="Woyke T."/>
            <person name="Kerfeld C."/>
        </authorList>
    </citation>
    <scope>NUCLEOTIDE SEQUENCE [LARGE SCALE GENOMIC DNA]</scope>
    <source>
        <strain evidence="2 3">PCC 7112</strain>
        <plasmid evidence="2 3">pOSC7112.03</plasmid>
    </source>
</reference>
<gene>
    <name evidence="2" type="ORF">Osc7112_6859</name>
</gene>
<evidence type="ECO:0000256" key="1">
    <source>
        <dbReference type="SAM" id="MobiDB-lite"/>
    </source>
</evidence>
<protein>
    <submittedName>
        <fullName evidence="2">Uncharacterized protein</fullName>
    </submittedName>
</protein>
<keyword evidence="2" id="KW-0614">Plasmid</keyword>
<feature type="region of interest" description="Disordered" evidence="1">
    <location>
        <begin position="1"/>
        <end position="38"/>
    </location>
</feature>
<evidence type="ECO:0000313" key="2">
    <source>
        <dbReference type="EMBL" id="AFZ10942.1"/>
    </source>
</evidence>
<dbReference type="Proteomes" id="UP000010478">
    <property type="component" value="Plasmid pOSC7112.03"/>
</dbReference>
<dbReference type="KEGG" id="oni:Osc7112_6859"/>
<evidence type="ECO:0000313" key="3">
    <source>
        <dbReference type="Proteomes" id="UP000010478"/>
    </source>
</evidence>
<accession>K9VTY5</accession>